<gene>
    <name evidence="2" type="ORF">EW146_g6410</name>
</gene>
<proteinExistence type="predicted"/>
<feature type="region of interest" description="Disordered" evidence="1">
    <location>
        <begin position="1"/>
        <end position="42"/>
    </location>
</feature>
<sequence>MPSLRRTFSSPSFRSSPYPTSLGNATGRGHGPRRSSGSETSSRRVLADIDWWRVSEGQHDVNAGVNEAEEREVHEHTAEVVLGALVGHAVIASEAVLQRTTTPVVPPDAALGTALVEELSQTHPPSRQFAALAISPRTPVRRHASESSTSSVESTQESPLTPRESLSFDDLGFADLGMDVSSDHMHHFSFATLQSLSFAQYTTFESCKDASRFDDILSDAFIHDDDIFA</sequence>
<reference evidence="2 3" key="1">
    <citation type="submission" date="2019-02" db="EMBL/GenBank/DDBJ databases">
        <title>Genome sequencing of the rare red list fungi Bondarzewia mesenterica.</title>
        <authorList>
            <person name="Buettner E."/>
            <person name="Kellner H."/>
        </authorList>
    </citation>
    <scope>NUCLEOTIDE SEQUENCE [LARGE SCALE GENOMIC DNA]</scope>
    <source>
        <strain evidence="2 3">DSM 108281</strain>
    </source>
</reference>
<feature type="compositionally biased region" description="Low complexity" evidence="1">
    <location>
        <begin position="146"/>
        <end position="158"/>
    </location>
</feature>
<keyword evidence="3" id="KW-1185">Reference proteome</keyword>
<name>A0A4S4LQQ7_9AGAM</name>
<dbReference type="Proteomes" id="UP000310158">
    <property type="component" value="Unassembled WGS sequence"/>
</dbReference>
<evidence type="ECO:0000313" key="3">
    <source>
        <dbReference type="Proteomes" id="UP000310158"/>
    </source>
</evidence>
<evidence type="ECO:0000313" key="2">
    <source>
        <dbReference type="EMBL" id="THH13861.1"/>
    </source>
</evidence>
<feature type="compositionally biased region" description="Low complexity" evidence="1">
    <location>
        <begin position="1"/>
        <end position="21"/>
    </location>
</feature>
<comment type="caution">
    <text evidence="2">The sequence shown here is derived from an EMBL/GenBank/DDBJ whole genome shotgun (WGS) entry which is preliminary data.</text>
</comment>
<protein>
    <submittedName>
        <fullName evidence="2">Uncharacterized protein</fullName>
    </submittedName>
</protein>
<dbReference type="AlphaFoldDB" id="A0A4S4LQQ7"/>
<accession>A0A4S4LQQ7</accession>
<dbReference type="EMBL" id="SGPL01000319">
    <property type="protein sequence ID" value="THH13861.1"/>
    <property type="molecule type" value="Genomic_DNA"/>
</dbReference>
<evidence type="ECO:0000256" key="1">
    <source>
        <dbReference type="SAM" id="MobiDB-lite"/>
    </source>
</evidence>
<organism evidence="2 3">
    <name type="scientific">Bondarzewia mesenterica</name>
    <dbReference type="NCBI Taxonomy" id="1095465"/>
    <lineage>
        <taxon>Eukaryota</taxon>
        <taxon>Fungi</taxon>
        <taxon>Dikarya</taxon>
        <taxon>Basidiomycota</taxon>
        <taxon>Agaricomycotina</taxon>
        <taxon>Agaricomycetes</taxon>
        <taxon>Russulales</taxon>
        <taxon>Bondarzewiaceae</taxon>
        <taxon>Bondarzewia</taxon>
    </lineage>
</organism>
<dbReference type="OrthoDB" id="3236040at2759"/>
<feature type="region of interest" description="Disordered" evidence="1">
    <location>
        <begin position="135"/>
        <end position="165"/>
    </location>
</feature>